<sequence length="337" mass="38280">MRKDLNIKKSRRKSERLALQTSFSKFKNSADDPGMEEKKQNVDTGIKQKKEKTDAAIAKPVQMKKKLKKKKKWETIEIRNGGFGLGEFRVLSIVNIDSNKVHEDDDFLAKIPKLEKKLDLIVKRKSKFEKALADIYKRNPRNLEIKILVERYESIFEDKPKWELSFTEEADITIATYVQDLNVTRELGDHNNLNQLKDGDMGADKDVLNTVNDKVEDKDSKLEVSTTIDEGVLQKPTAIDEEALKKPVTSDECPAIVVLNNLHESGEKVVKADLVDPYIPNLEKQAASDESSDAELQKPAASVECPTTELEKPEPIDEKVVKDDLDPNMPKFSFRLT</sequence>
<dbReference type="EMBL" id="CM042034">
    <property type="protein sequence ID" value="KAI3762762.1"/>
    <property type="molecule type" value="Genomic_DNA"/>
</dbReference>
<keyword evidence="2" id="KW-1185">Reference proteome</keyword>
<evidence type="ECO:0000313" key="1">
    <source>
        <dbReference type="EMBL" id="KAI3762762.1"/>
    </source>
</evidence>
<proteinExistence type="predicted"/>
<accession>A0ACB9EWG0</accession>
<name>A0ACB9EWG0_9ASTR</name>
<reference evidence="1 2" key="2">
    <citation type="journal article" date="2022" name="Mol. Ecol. Resour.">
        <title>The genomes of chicory, endive, great burdock and yacon provide insights into Asteraceae paleo-polyploidization history and plant inulin production.</title>
        <authorList>
            <person name="Fan W."/>
            <person name="Wang S."/>
            <person name="Wang H."/>
            <person name="Wang A."/>
            <person name="Jiang F."/>
            <person name="Liu H."/>
            <person name="Zhao H."/>
            <person name="Xu D."/>
            <person name="Zhang Y."/>
        </authorList>
    </citation>
    <scope>NUCLEOTIDE SEQUENCE [LARGE SCALE GENOMIC DNA]</scope>
    <source>
        <strain evidence="2">cv. Yunnan</strain>
        <tissue evidence="1">Leaves</tissue>
    </source>
</reference>
<gene>
    <name evidence="1" type="ORF">L1987_53203</name>
</gene>
<protein>
    <submittedName>
        <fullName evidence="1">Uncharacterized protein</fullName>
    </submittedName>
</protein>
<dbReference type="Proteomes" id="UP001056120">
    <property type="component" value="Linkage Group LG17"/>
</dbReference>
<reference evidence="2" key="1">
    <citation type="journal article" date="2022" name="Mol. Ecol. Resour.">
        <title>The genomes of chicory, endive, great burdock and yacon provide insights into Asteraceae palaeo-polyploidization history and plant inulin production.</title>
        <authorList>
            <person name="Fan W."/>
            <person name="Wang S."/>
            <person name="Wang H."/>
            <person name="Wang A."/>
            <person name="Jiang F."/>
            <person name="Liu H."/>
            <person name="Zhao H."/>
            <person name="Xu D."/>
            <person name="Zhang Y."/>
        </authorList>
    </citation>
    <scope>NUCLEOTIDE SEQUENCE [LARGE SCALE GENOMIC DNA]</scope>
    <source>
        <strain evidence="2">cv. Yunnan</strain>
    </source>
</reference>
<organism evidence="1 2">
    <name type="scientific">Smallanthus sonchifolius</name>
    <dbReference type="NCBI Taxonomy" id="185202"/>
    <lineage>
        <taxon>Eukaryota</taxon>
        <taxon>Viridiplantae</taxon>
        <taxon>Streptophyta</taxon>
        <taxon>Embryophyta</taxon>
        <taxon>Tracheophyta</taxon>
        <taxon>Spermatophyta</taxon>
        <taxon>Magnoliopsida</taxon>
        <taxon>eudicotyledons</taxon>
        <taxon>Gunneridae</taxon>
        <taxon>Pentapetalae</taxon>
        <taxon>asterids</taxon>
        <taxon>campanulids</taxon>
        <taxon>Asterales</taxon>
        <taxon>Asteraceae</taxon>
        <taxon>Asteroideae</taxon>
        <taxon>Heliantheae alliance</taxon>
        <taxon>Millerieae</taxon>
        <taxon>Smallanthus</taxon>
    </lineage>
</organism>
<comment type="caution">
    <text evidence="1">The sequence shown here is derived from an EMBL/GenBank/DDBJ whole genome shotgun (WGS) entry which is preliminary data.</text>
</comment>
<evidence type="ECO:0000313" key="2">
    <source>
        <dbReference type="Proteomes" id="UP001056120"/>
    </source>
</evidence>